<evidence type="ECO:0000313" key="6">
    <source>
        <dbReference type="EMBL" id="GAH23304.1"/>
    </source>
</evidence>
<feature type="non-terminal residue" evidence="6">
    <location>
        <position position="1"/>
    </location>
</feature>
<sequence length="31" mass="3458">EPGRVHFSWVSAAEGGRFVDIIKKVTSEVKK</sequence>
<feature type="non-terminal residue" evidence="6">
    <location>
        <position position="31"/>
    </location>
</feature>
<feature type="domain" description="F420-non-reducing hydrogenase iron-sulfur subunit D" evidence="5">
    <location>
        <begin position="1"/>
        <end position="31"/>
    </location>
</feature>
<keyword evidence="2" id="KW-0560">Oxidoreductase</keyword>
<keyword evidence="4" id="KW-0411">Iron-sulfur</keyword>
<name>X1F1N6_9ZZZZ</name>
<protein>
    <recommendedName>
        <fullName evidence="5">F420-non-reducing hydrogenase iron-sulfur subunit D domain-containing protein</fullName>
    </recommendedName>
</protein>
<keyword evidence="1" id="KW-0479">Metal-binding</keyword>
<dbReference type="GO" id="GO:0016491">
    <property type="term" value="F:oxidoreductase activity"/>
    <property type="evidence" value="ECO:0007669"/>
    <property type="project" value="UniProtKB-KW"/>
</dbReference>
<evidence type="ECO:0000256" key="3">
    <source>
        <dbReference type="ARBA" id="ARBA00023004"/>
    </source>
</evidence>
<evidence type="ECO:0000259" key="5">
    <source>
        <dbReference type="Pfam" id="PF02662"/>
    </source>
</evidence>
<organism evidence="6">
    <name type="scientific">marine sediment metagenome</name>
    <dbReference type="NCBI Taxonomy" id="412755"/>
    <lineage>
        <taxon>unclassified sequences</taxon>
        <taxon>metagenomes</taxon>
        <taxon>ecological metagenomes</taxon>
    </lineage>
</organism>
<dbReference type="EMBL" id="BART01042458">
    <property type="protein sequence ID" value="GAH23304.1"/>
    <property type="molecule type" value="Genomic_DNA"/>
</dbReference>
<reference evidence="6" key="1">
    <citation type="journal article" date="2014" name="Front. Microbiol.">
        <title>High frequency of phylogenetically diverse reductive dehalogenase-homologous genes in deep subseafloor sedimentary metagenomes.</title>
        <authorList>
            <person name="Kawai M."/>
            <person name="Futagami T."/>
            <person name="Toyoda A."/>
            <person name="Takaki Y."/>
            <person name="Nishi S."/>
            <person name="Hori S."/>
            <person name="Arai W."/>
            <person name="Tsubouchi T."/>
            <person name="Morono Y."/>
            <person name="Uchiyama I."/>
            <person name="Ito T."/>
            <person name="Fujiyama A."/>
            <person name="Inagaki F."/>
            <person name="Takami H."/>
        </authorList>
    </citation>
    <scope>NUCLEOTIDE SEQUENCE</scope>
    <source>
        <strain evidence="6">Expedition CK06-06</strain>
    </source>
</reference>
<dbReference type="InterPro" id="IPR003813">
    <property type="entry name" value="MvhD/FlpD"/>
</dbReference>
<dbReference type="Pfam" id="PF02662">
    <property type="entry name" value="FlpD"/>
    <property type="match status" value="1"/>
</dbReference>
<evidence type="ECO:0000256" key="2">
    <source>
        <dbReference type="ARBA" id="ARBA00023002"/>
    </source>
</evidence>
<accession>X1F1N6</accession>
<proteinExistence type="predicted"/>
<dbReference type="AlphaFoldDB" id="X1F1N6"/>
<dbReference type="GO" id="GO:0051536">
    <property type="term" value="F:iron-sulfur cluster binding"/>
    <property type="evidence" value="ECO:0007669"/>
    <property type="project" value="UniProtKB-KW"/>
</dbReference>
<gene>
    <name evidence="6" type="ORF">S01H4_67461</name>
</gene>
<evidence type="ECO:0000256" key="4">
    <source>
        <dbReference type="ARBA" id="ARBA00023014"/>
    </source>
</evidence>
<dbReference type="GO" id="GO:0046872">
    <property type="term" value="F:metal ion binding"/>
    <property type="evidence" value="ECO:0007669"/>
    <property type="project" value="UniProtKB-KW"/>
</dbReference>
<keyword evidence="3" id="KW-0408">Iron</keyword>
<comment type="caution">
    <text evidence="6">The sequence shown here is derived from an EMBL/GenBank/DDBJ whole genome shotgun (WGS) entry which is preliminary data.</text>
</comment>
<evidence type="ECO:0000256" key="1">
    <source>
        <dbReference type="ARBA" id="ARBA00022723"/>
    </source>
</evidence>